<evidence type="ECO:0000313" key="3">
    <source>
        <dbReference type="EMBL" id="KAG5510927.1"/>
    </source>
</evidence>
<dbReference type="RefSeq" id="XP_067759399.1">
    <property type="nucleotide sequence ID" value="XM_067902378.1"/>
</dbReference>
<dbReference type="PANTHER" id="PTHR23159">
    <property type="entry name" value="CENTROSOMAL PROTEIN 2"/>
    <property type="match status" value="1"/>
</dbReference>
<sequence>MRASRTHVVDLGTMPREELIDIAKKQASQIREKNMRLSSMEAFIESLTGAPVEESLAHSPEGHPSLPPNNSSAPPSVFSSPPPGAATVATTSAPQRCEQQPTLQEEQLQHTLRVSQLEEQLRERQREYEQLQTKVDAWKAKVMTIMTADQERIRSLEALLAAAAAPSPDPVLPSDVLSGVLFRDASAPPADAGALPIVAPYQQQQELQSEVIALRQELCMVREELQQARSQLQEHRQLPLQPQLPFTAAPSTPEKSLMTVSPAVLGPEPSPPSAALSDNALSVPPVQITASDIPPNVLQEAVHAKLAPWRERAESAMLADKRRIEELEAKLAALEVLTNAGDASKEGLLAEAEVLRAEVSGLQMALQTAQRDREALLESARSEVEECRAAFKRQITELQLEVDLLRAAVDAAQLERDAAVSASAAEHAREAESLRADISRLQEELDTAVQERDNATITLKGLREKMEEWKAKVRDVVEDGESQRRALEAEVRLLKEQQFAAAARVEETSAVARADNSSGRTTDEFGAMAALARRRENWSQTDVVTDVLASSATRSPVAAAVQDVAVQATLSAAAAAPLGMAMEVSLEPTPMVPVDRRQGSAQDLLAECERVAVENERLLRVVAQLSRFRAEVMREVRAAAAPSSFSLSPGMMCFSGTVTV</sequence>
<dbReference type="KEGG" id="phet:94292455"/>
<gene>
    <name evidence="3" type="ORF">JKF63_06428</name>
</gene>
<dbReference type="GeneID" id="94292455"/>
<feature type="coiled-coil region" evidence="1">
    <location>
        <begin position="310"/>
        <end position="497"/>
    </location>
</feature>
<accession>A0A836LJX3</accession>
<organism evidence="3 4">
    <name type="scientific">Porcisia hertigi</name>
    <dbReference type="NCBI Taxonomy" id="2761500"/>
    <lineage>
        <taxon>Eukaryota</taxon>
        <taxon>Discoba</taxon>
        <taxon>Euglenozoa</taxon>
        <taxon>Kinetoplastea</taxon>
        <taxon>Metakinetoplastina</taxon>
        <taxon>Trypanosomatida</taxon>
        <taxon>Trypanosomatidae</taxon>
        <taxon>Leishmaniinae</taxon>
        <taxon>Porcisia</taxon>
    </lineage>
</organism>
<dbReference type="EMBL" id="JAFJZO010000007">
    <property type="protein sequence ID" value="KAG5510927.1"/>
    <property type="molecule type" value="Genomic_DNA"/>
</dbReference>
<evidence type="ECO:0000256" key="1">
    <source>
        <dbReference type="SAM" id="Coils"/>
    </source>
</evidence>
<keyword evidence="4" id="KW-1185">Reference proteome</keyword>
<protein>
    <submittedName>
        <fullName evidence="3">Uncharacterized protein</fullName>
    </submittedName>
</protein>
<reference evidence="3 4" key="1">
    <citation type="submission" date="2021-02" db="EMBL/GenBank/DDBJ databases">
        <title>Porcisia hertigi Genome sequencing and assembly.</title>
        <authorList>
            <person name="Almutairi H."/>
            <person name="Gatherer D."/>
        </authorList>
    </citation>
    <scope>NUCLEOTIDE SEQUENCE [LARGE SCALE GENOMIC DNA]</scope>
    <source>
        <strain evidence="3 4">C119</strain>
    </source>
</reference>
<keyword evidence="1" id="KW-0175">Coiled coil</keyword>
<feature type="compositionally biased region" description="Low complexity" evidence="2">
    <location>
        <begin position="98"/>
        <end position="108"/>
    </location>
</feature>
<feature type="coiled-coil region" evidence="1">
    <location>
        <begin position="114"/>
        <end position="141"/>
    </location>
</feature>
<dbReference type="Proteomes" id="UP000674318">
    <property type="component" value="Unassembled WGS sequence"/>
</dbReference>
<feature type="region of interest" description="Disordered" evidence="2">
    <location>
        <begin position="54"/>
        <end position="108"/>
    </location>
</feature>
<dbReference type="AlphaFoldDB" id="A0A836LJX3"/>
<dbReference type="OrthoDB" id="273736at2759"/>
<evidence type="ECO:0000256" key="2">
    <source>
        <dbReference type="SAM" id="MobiDB-lite"/>
    </source>
</evidence>
<dbReference type="PANTHER" id="PTHR23159:SF60">
    <property type="entry name" value="SPINDLE ASSEMBLY ABNORMAL PROTEIN 4"/>
    <property type="match status" value="1"/>
</dbReference>
<evidence type="ECO:0000313" key="4">
    <source>
        <dbReference type="Proteomes" id="UP000674318"/>
    </source>
</evidence>
<name>A0A836LJX3_9TRYP</name>
<feature type="compositionally biased region" description="Low complexity" evidence="2">
    <location>
        <begin position="68"/>
        <end position="79"/>
    </location>
</feature>
<feature type="region of interest" description="Disordered" evidence="2">
    <location>
        <begin position="232"/>
        <end position="255"/>
    </location>
</feature>
<comment type="caution">
    <text evidence="3">The sequence shown here is derived from an EMBL/GenBank/DDBJ whole genome shotgun (WGS) entry which is preliminary data.</text>
</comment>
<proteinExistence type="predicted"/>